<feature type="chain" id="PRO_5025588585" description="Immunoglobulin V-set domain-containing protein" evidence="1">
    <location>
        <begin position="25"/>
        <end position="184"/>
    </location>
</feature>
<reference evidence="3" key="2">
    <citation type="submission" date="2025-09" db="UniProtKB">
        <authorList>
            <consortium name="Ensembl"/>
        </authorList>
    </citation>
    <scope>IDENTIFICATION</scope>
</reference>
<dbReference type="Gene3D" id="2.60.40.10">
    <property type="entry name" value="Immunoglobulins"/>
    <property type="match status" value="1"/>
</dbReference>
<feature type="domain" description="Immunoglobulin V-set" evidence="2">
    <location>
        <begin position="26"/>
        <end position="109"/>
    </location>
</feature>
<keyword evidence="4" id="KW-1185">Reference proteome</keyword>
<evidence type="ECO:0000313" key="3">
    <source>
        <dbReference type="Ensembl" id="ENSSGRP00000008355.1"/>
    </source>
</evidence>
<protein>
    <recommendedName>
        <fullName evidence="2">Immunoglobulin V-set domain-containing protein</fullName>
    </recommendedName>
</protein>
<sequence>MIFGIKEKSIILLVITCCWVGSDGVPVSAMEGDSVILKSGVKTNQQENILWIFNDTCITGDLSKICTDVQCKDADGRFRNRLKLDHQTGSLTITNTRTTDSGLYQLQINSIRICIIIFSVSVTSEYNFMMILKKYICLLSHMSASSKGMSVLLSLVSHWASFINLTLKRVQIRAHKSTYDRVHV</sequence>
<accession>A0A672KE33</accession>
<evidence type="ECO:0000313" key="4">
    <source>
        <dbReference type="Proteomes" id="UP000472262"/>
    </source>
</evidence>
<dbReference type="InterPro" id="IPR036179">
    <property type="entry name" value="Ig-like_dom_sf"/>
</dbReference>
<dbReference type="PANTHER" id="PTHR21063:SF4">
    <property type="entry name" value="CD48 ANTIGEN-RELATED"/>
    <property type="match status" value="1"/>
</dbReference>
<dbReference type="InParanoid" id="A0A672KE33"/>
<keyword evidence="1" id="KW-0732">Signal</keyword>
<dbReference type="Ensembl" id="ENSSGRT00000009124.1">
    <property type="protein sequence ID" value="ENSSGRP00000008355.1"/>
    <property type="gene ID" value="ENSSGRG00000005687.1"/>
</dbReference>
<feature type="signal peptide" evidence="1">
    <location>
        <begin position="1"/>
        <end position="24"/>
    </location>
</feature>
<name>A0A672KE33_SINGR</name>
<dbReference type="SUPFAM" id="SSF48726">
    <property type="entry name" value="Immunoglobulin"/>
    <property type="match status" value="1"/>
</dbReference>
<dbReference type="Proteomes" id="UP000472262">
    <property type="component" value="Unassembled WGS sequence"/>
</dbReference>
<dbReference type="InterPro" id="IPR013783">
    <property type="entry name" value="Ig-like_fold"/>
</dbReference>
<evidence type="ECO:0000259" key="2">
    <source>
        <dbReference type="Pfam" id="PF07686"/>
    </source>
</evidence>
<dbReference type="PANTHER" id="PTHR21063">
    <property type="entry name" value="LFA-3"/>
    <property type="match status" value="1"/>
</dbReference>
<organism evidence="3 4">
    <name type="scientific">Sinocyclocheilus grahami</name>
    <name type="common">Dianchi golden-line fish</name>
    <name type="synonym">Barbus grahami</name>
    <dbReference type="NCBI Taxonomy" id="75366"/>
    <lineage>
        <taxon>Eukaryota</taxon>
        <taxon>Metazoa</taxon>
        <taxon>Chordata</taxon>
        <taxon>Craniata</taxon>
        <taxon>Vertebrata</taxon>
        <taxon>Euteleostomi</taxon>
        <taxon>Actinopterygii</taxon>
        <taxon>Neopterygii</taxon>
        <taxon>Teleostei</taxon>
        <taxon>Ostariophysi</taxon>
        <taxon>Cypriniformes</taxon>
        <taxon>Cyprinidae</taxon>
        <taxon>Cyprininae</taxon>
        <taxon>Sinocyclocheilus</taxon>
    </lineage>
</organism>
<dbReference type="InterPro" id="IPR013106">
    <property type="entry name" value="Ig_V-set"/>
</dbReference>
<reference evidence="3" key="1">
    <citation type="submission" date="2025-08" db="UniProtKB">
        <authorList>
            <consortium name="Ensembl"/>
        </authorList>
    </citation>
    <scope>IDENTIFICATION</scope>
</reference>
<dbReference type="Pfam" id="PF07686">
    <property type="entry name" value="V-set"/>
    <property type="match status" value="1"/>
</dbReference>
<evidence type="ECO:0000256" key="1">
    <source>
        <dbReference type="SAM" id="SignalP"/>
    </source>
</evidence>
<dbReference type="AlphaFoldDB" id="A0A672KE33"/>
<proteinExistence type="predicted"/>